<name>A0ABW5Y9T2_9SPHI</name>
<dbReference type="Proteomes" id="UP001597557">
    <property type="component" value="Unassembled WGS sequence"/>
</dbReference>
<proteinExistence type="predicted"/>
<comment type="caution">
    <text evidence="2">The sequence shown here is derived from an EMBL/GenBank/DDBJ whole genome shotgun (WGS) entry which is preliminary data.</text>
</comment>
<accession>A0ABW5Y9T2</accession>
<gene>
    <name evidence="2" type="ORF">ACFS5N_03860</name>
</gene>
<dbReference type="GO" id="GO:0016757">
    <property type="term" value="F:glycosyltransferase activity"/>
    <property type="evidence" value="ECO:0007669"/>
    <property type="project" value="UniProtKB-KW"/>
</dbReference>
<dbReference type="CDD" id="cd03801">
    <property type="entry name" value="GT4_PimA-like"/>
    <property type="match status" value="1"/>
</dbReference>
<feature type="domain" description="Glycosyl transferase family 1" evidence="1">
    <location>
        <begin position="173"/>
        <end position="327"/>
    </location>
</feature>
<dbReference type="PANTHER" id="PTHR45947">
    <property type="entry name" value="SULFOQUINOVOSYL TRANSFERASE SQD2"/>
    <property type="match status" value="1"/>
</dbReference>
<dbReference type="EMBL" id="JBHUPD010000001">
    <property type="protein sequence ID" value="MFD2871592.1"/>
    <property type="molecule type" value="Genomic_DNA"/>
</dbReference>
<evidence type="ECO:0000259" key="1">
    <source>
        <dbReference type="Pfam" id="PF00534"/>
    </source>
</evidence>
<keyword evidence="2" id="KW-0328">Glycosyltransferase</keyword>
<dbReference type="InterPro" id="IPR050194">
    <property type="entry name" value="Glycosyltransferase_grp1"/>
</dbReference>
<protein>
    <submittedName>
        <fullName evidence="2">Glycosyltransferase family 4 protein</fullName>
        <ecNumber evidence="2">2.4.-.-</ecNumber>
    </submittedName>
</protein>
<reference evidence="3" key="1">
    <citation type="journal article" date="2019" name="Int. J. Syst. Evol. Microbiol.">
        <title>The Global Catalogue of Microorganisms (GCM) 10K type strain sequencing project: providing services to taxonomists for standard genome sequencing and annotation.</title>
        <authorList>
            <consortium name="The Broad Institute Genomics Platform"/>
            <consortium name="The Broad Institute Genome Sequencing Center for Infectious Disease"/>
            <person name="Wu L."/>
            <person name="Ma J."/>
        </authorList>
    </citation>
    <scope>NUCLEOTIDE SEQUENCE [LARGE SCALE GENOMIC DNA]</scope>
    <source>
        <strain evidence="3">KCTC 22437</strain>
    </source>
</reference>
<evidence type="ECO:0000313" key="2">
    <source>
        <dbReference type="EMBL" id="MFD2871592.1"/>
    </source>
</evidence>
<dbReference type="Pfam" id="PF00534">
    <property type="entry name" value="Glycos_transf_1"/>
    <property type="match status" value="1"/>
</dbReference>
<dbReference type="SUPFAM" id="SSF53756">
    <property type="entry name" value="UDP-Glycosyltransferase/glycogen phosphorylase"/>
    <property type="match status" value="1"/>
</dbReference>
<organism evidence="2 3">
    <name type="scientific">Mucilaginibacter ximonensis</name>
    <dbReference type="NCBI Taxonomy" id="538021"/>
    <lineage>
        <taxon>Bacteria</taxon>
        <taxon>Pseudomonadati</taxon>
        <taxon>Bacteroidota</taxon>
        <taxon>Sphingobacteriia</taxon>
        <taxon>Sphingobacteriales</taxon>
        <taxon>Sphingobacteriaceae</taxon>
        <taxon>Mucilaginibacter</taxon>
    </lineage>
</organism>
<dbReference type="InterPro" id="IPR001296">
    <property type="entry name" value="Glyco_trans_1"/>
</dbReference>
<keyword evidence="2" id="KW-0808">Transferase</keyword>
<sequence>MKVVILHNDLRVYWKGRIKYLRQFMAGHNISLYAIELFGKGSPYAFDPLDQDNCLFPDNSYDELSKNEIRDKLFARLDEINPDVIIAGSIVFFSGALGVAWCRKHNKHFIMFDDGKPSDIKRNAFVQFIKDTITAQSDALWLPSPDYDIEYKGVFKHPWYFHGYNTIDNQLFKVKGDKTVDHNVIICVARLVEIKNFDNLLKAWKQVEDKNDVYRLQIIGSGPEEEKLKKLAADLDLRRVEWAGIIPNTAIPQYLFNADAFVLASFAESWGLVVNEAMAAGLPVLLSKKINAHTALLEDRGNGYVFDPENVNQIAEKMLRFINLKPSEKLAMSQRSLQIIGTMDYANMGKELLTVLTKMSTQKPQKPTLLGKIFMKIWKGGYNTTGWNK</sequence>
<dbReference type="Gene3D" id="3.40.50.2000">
    <property type="entry name" value="Glycogen Phosphorylase B"/>
    <property type="match status" value="2"/>
</dbReference>
<evidence type="ECO:0000313" key="3">
    <source>
        <dbReference type="Proteomes" id="UP001597557"/>
    </source>
</evidence>
<dbReference type="PANTHER" id="PTHR45947:SF3">
    <property type="entry name" value="SULFOQUINOVOSYL TRANSFERASE SQD2"/>
    <property type="match status" value="1"/>
</dbReference>
<keyword evidence="3" id="KW-1185">Reference proteome</keyword>
<dbReference type="EC" id="2.4.-.-" evidence="2"/>
<dbReference type="RefSeq" id="WP_377182427.1">
    <property type="nucleotide sequence ID" value="NZ_JBHUPD010000001.1"/>
</dbReference>